<dbReference type="PROSITE" id="PS50206">
    <property type="entry name" value="RHODANESE_3"/>
    <property type="match status" value="1"/>
</dbReference>
<sequence>MKIAVASGKGGSGKTILATNLACFIFLLNFPGFTQEKQSGDFQEVDVHEFFIQMNLVENEVLIDVREYKEYRKVRIPHAILASNSSELFRLADNLDFEQPLFVYCDDSNRSTTACALLVERGFEKVYLLRDGLIAW</sequence>
<evidence type="ECO:0000313" key="2">
    <source>
        <dbReference type="EMBL" id="GAI84265.1"/>
    </source>
</evidence>
<protein>
    <recommendedName>
        <fullName evidence="1">Rhodanese domain-containing protein</fullName>
    </recommendedName>
</protein>
<dbReference type="AlphaFoldDB" id="X1T9N1"/>
<feature type="domain" description="Rhodanese" evidence="1">
    <location>
        <begin position="56"/>
        <end position="136"/>
    </location>
</feature>
<name>X1T9N1_9ZZZZ</name>
<accession>X1T9N1</accession>
<dbReference type="PANTHER" id="PTHR43031">
    <property type="entry name" value="FAD-DEPENDENT OXIDOREDUCTASE"/>
    <property type="match status" value="1"/>
</dbReference>
<reference evidence="2" key="1">
    <citation type="journal article" date="2014" name="Front. Microbiol.">
        <title>High frequency of phylogenetically diverse reductive dehalogenase-homologous genes in deep subseafloor sedimentary metagenomes.</title>
        <authorList>
            <person name="Kawai M."/>
            <person name="Futagami T."/>
            <person name="Toyoda A."/>
            <person name="Takaki Y."/>
            <person name="Nishi S."/>
            <person name="Hori S."/>
            <person name="Arai W."/>
            <person name="Tsubouchi T."/>
            <person name="Morono Y."/>
            <person name="Uchiyama I."/>
            <person name="Ito T."/>
            <person name="Fujiyama A."/>
            <person name="Inagaki F."/>
            <person name="Takami H."/>
        </authorList>
    </citation>
    <scope>NUCLEOTIDE SEQUENCE</scope>
    <source>
        <strain evidence="2">Expedition CK06-06</strain>
    </source>
</reference>
<evidence type="ECO:0000259" key="1">
    <source>
        <dbReference type="PROSITE" id="PS50206"/>
    </source>
</evidence>
<dbReference type="CDD" id="cd00158">
    <property type="entry name" value="RHOD"/>
    <property type="match status" value="1"/>
</dbReference>
<proteinExistence type="predicted"/>
<dbReference type="InterPro" id="IPR050229">
    <property type="entry name" value="GlpE_sulfurtransferase"/>
</dbReference>
<dbReference type="SUPFAM" id="SSF52540">
    <property type="entry name" value="P-loop containing nucleoside triphosphate hydrolases"/>
    <property type="match status" value="1"/>
</dbReference>
<dbReference type="Gene3D" id="3.40.250.10">
    <property type="entry name" value="Rhodanese-like domain"/>
    <property type="match status" value="1"/>
</dbReference>
<dbReference type="SMART" id="SM00450">
    <property type="entry name" value="RHOD"/>
    <property type="match status" value="1"/>
</dbReference>
<organism evidence="2">
    <name type="scientific">marine sediment metagenome</name>
    <dbReference type="NCBI Taxonomy" id="412755"/>
    <lineage>
        <taxon>unclassified sequences</taxon>
        <taxon>metagenomes</taxon>
        <taxon>ecological metagenomes</taxon>
    </lineage>
</organism>
<dbReference type="InterPro" id="IPR036873">
    <property type="entry name" value="Rhodanese-like_dom_sf"/>
</dbReference>
<feature type="non-terminal residue" evidence="2">
    <location>
        <position position="136"/>
    </location>
</feature>
<dbReference type="EMBL" id="BARW01011116">
    <property type="protein sequence ID" value="GAI84265.1"/>
    <property type="molecule type" value="Genomic_DNA"/>
</dbReference>
<dbReference type="SUPFAM" id="SSF52821">
    <property type="entry name" value="Rhodanese/Cell cycle control phosphatase"/>
    <property type="match status" value="1"/>
</dbReference>
<dbReference type="InterPro" id="IPR027417">
    <property type="entry name" value="P-loop_NTPase"/>
</dbReference>
<dbReference type="PANTHER" id="PTHR43031:SF1">
    <property type="entry name" value="PYRIDINE NUCLEOTIDE-DISULPHIDE OXIDOREDUCTASE"/>
    <property type="match status" value="1"/>
</dbReference>
<dbReference type="InterPro" id="IPR001763">
    <property type="entry name" value="Rhodanese-like_dom"/>
</dbReference>
<comment type="caution">
    <text evidence="2">The sequence shown here is derived from an EMBL/GenBank/DDBJ whole genome shotgun (WGS) entry which is preliminary data.</text>
</comment>
<dbReference type="Pfam" id="PF00581">
    <property type="entry name" value="Rhodanese"/>
    <property type="match status" value="1"/>
</dbReference>
<gene>
    <name evidence="2" type="ORF">S12H4_21578</name>
</gene>